<dbReference type="RefSeq" id="WP_176633671.1">
    <property type="nucleotide sequence ID" value="NZ_JAAMFM010000003.1"/>
</dbReference>
<feature type="compositionally biased region" description="Low complexity" evidence="1">
    <location>
        <begin position="47"/>
        <end position="56"/>
    </location>
</feature>
<proteinExistence type="predicted"/>
<keyword evidence="2" id="KW-1133">Transmembrane helix</keyword>
<name>A0A7Y7IED8_9MICC</name>
<keyword evidence="2" id="KW-0812">Transmembrane</keyword>
<dbReference type="AlphaFoldDB" id="A0A7Y7IED8"/>
<feature type="transmembrane region" description="Helical" evidence="2">
    <location>
        <begin position="17"/>
        <end position="40"/>
    </location>
</feature>
<keyword evidence="4" id="KW-1185">Reference proteome</keyword>
<gene>
    <name evidence="3" type="ORF">G6034_03205</name>
</gene>
<feature type="region of interest" description="Disordered" evidence="1">
    <location>
        <begin position="46"/>
        <end position="86"/>
    </location>
</feature>
<evidence type="ECO:0000256" key="1">
    <source>
        <dbReference type="SAM" id="MobiDB-lite"/>
    </source>
</evidence>
<evidence type="ECO:0000313" key="4">
    <source>
        <dbReference type="Proteomes" id="UP000543556"/>
    </source>
</evidence>
<accession>A0A7Y7IED8</accession>
<comment type="caution">
    <text evidence="3">The sequence shown here is derived from an EMBL/GenBank/DDBJ whole genome shotgun (WGS) entry which is preliminary data.</text>
</comment>
<evidence type="ECO:0000256" key="2">
    <source>
        <dbReference type="SAM" id="Phobius"/>
    </source>
</evidence>
<feature type="transmembrane region" description="Helical" evidence="2">
    <location>
        <begin position="87"/>
        <end position="105"/>
    </location>
</feature>
<keyword evidence="2" id="KW-0472">Membrane</keyword>
<sequence>MRFLGELLGLQLSRQQFVLAVAIVVATIFGTLFIAGPALASSPNAVAASGLGSSGAVPKADAQNYQAKQPATSKAGMEQGTPKGSPLPVQITTIAILLVLGAGYFRVMGHSGRRMPATRTEPADVA</sequence>
<protein>
    <submittedName>
        <fullName evidence="3">Uncharacterized protein</fullName>
    </submittedName>
</protein>
<dbReference type="EMBL" id="JAAMFM010000003">
    <property type="protein sequence ID" value="NVM93932.1"/>
    <property type="molecule type" value="Genomic_DNA"/>
</dbReference>
<organism evidence="3 4">
    <name type="scientific">Arthrobacter wenxiniae</name>
    <dbReference type="NCBI Taxonomy" id="2713570"/>
    <lineage>
        <taxon>Bacteria</taxon>
        <taxon>Bacillati</taxon>
        <taxon>Actinomycetota</taxon>
        <taxon>Actinomycetes</taxon>
        <taxon>Micrococcales</taxon>
        <taxon>Micrococcaceae</taxon>
        <taxon>Arthrobacter</taxon>
    </lineage>
</organism>
<evidence type="ECO:0000313" key="3">
    <source>
        <dbReference type="EMBL" id="NVM93932.1"/>
    </source>
</evidence>
<feature type="compositionally biased region" description="Polar residues" evidence="1">
    <location>
        <begin position="63"/>
        <end position="72"/>
    </location>
</feature>
<dbReference type="Proteomes" id="UP000543556">
    <property type="component" value="Unassembled WGS sequence"/>
</dbReference>
<reference evidence="3 4" key="1">
    <citation type="submission" date="2020-02" db="EMBL/GenBank/DDBJ databases">
        <title>Genome sequence of strain AETb3-4.</title>
        <authorList>
            <person name="Gao J."/>
            <person name="Zhang X."/>
        </authorList>
    </citation>
    <scope>NUCLEOTIDE SEQUENCE [LARGE SCALE GENOMIC DNA]</scope>
    <source>
        <strain evidence="3 4">AETb3-4</strain>
    </source>
</reference>